<protein>
    <recommendedName>
        <fullName evidence="3">CarboxypepD_reg-like domain-containing protein</fullName>
    </recommendedName>
</protein>
<dbReference type="RefSeq" id="WP_324690860.1">
    <property type="nucleotide sequence ID" value="NZ_BAABCR010000001.1"/>
</dbReference>
<name>A0ABP7T6B0_9FLAO</name>
<dbReference type="Pfam" id="PF13715">
    <property type="entry name" value="CarbopepD_reg_2"/>
    <property type="match status" value="1"/>
</dbReference>
<accession>A0ABP7T6B0</accession>
<keyword evidence="2" id="KW-1185">Reference proteome</keyword>
<dbReference type="EMBL" id="BAABCR010000001">
    <property type="protein sequence ID" value="GAA4021679.1"/>
    <property type="molecule type" value="Genomic_DNA"/>
</dbReference>
<evidence type="ECO:0008006" key="3">
    <source>
        <dbReference type="Google" id="ProtNLM"/>
    </source>
</evidence>
<evidence type="ECO:0000313" key="2">
    <source>
        <dbReference type="Proteomes" id="UP001500968"/>
    </source>
</evidence>
<dbReference type="Proteomes" id="UP001500968">
    <property type="component" value="Unassembled WGS sequence"/>
</dbReference>
<comment type="caution">
    <text evidence="1">The sequence shown here is derived from an EMBL/GenBank/DDBJ whole genome shotgun (WGS) entry which is preliminary data.</text>
</comment>
<dbReference type="Gene3D" id="2.60.40.1120">
    <property type="entry name" value="Carboxypeptidase-like, regulatory domain"/>
    <property type="match status" value="1"/>
</dbReference>
<evidence type="ECO:0000313" key="1">
    <source>
        <dbReference type="EMBL" id="GAA4021679.1"/>
    </source>
</evidence>
<proteinExistence type="predicted"/>
<dbReference type="InterPro" id="IPR008969">
    <property type="entry name" value="CarboxyPept-like_regulatory"/>
</dbReference>
<reference evidence="2" key="1">
    <citation type="journal article" date="2019" name="Int. J. Syst. Evol. Microbiol.">
        <title>The Global Catalogue of Microorganisms (GCM) 10K type strain sequencing project: providing services to taxonomists for standard genome sequencing and annotation.</title>
        <authorList>
            <consortium name="The Broad Institute Genomics Platform"/>
            <consortium name="The Broad Institute Genome Sequencing Center for Infectious Disease"/>
            <person name="Wu L."/>
            <person name="Ma J."/>
        </authorList>
    </citation>
    <scope>NUCLEOTIDE SEQUENCE [LARGE SCALE GENOMIC DNA]</scope>
    <source>
        <strain evidence="2">JCM 17064</strain>
    </source>
</reference>
<sequence length="230" mass="25767">MSTKINISIPQPCHENWEGMTTIDKGKFCASCQKKVFDFTRASDREIITAYEQNQNLCGRFLNTQLHRDLTKQKEKSSVWIAATTAFISFISIGSHDAIAQTQPIKTEQTDQRMLGKFLVTKPAEIEVSGTVSDKTGPLPGASIYIKGTEVNVSSDFDGNFTIKAKKNDILVVTFMGYDSKEIEIINERKINVSLEENVLLGEVVTVGGIYGKKRTFFGRIFHAIGNWFR</sequence>
<gene>
    <name evidence="1" type="ORF">GCM10022386_00830</name>
</gene>
<organism evidence="1 2">
    <name type="scientific">Flavobacterium cheonhonense</name>
    <dbReference type="NCBI Taxonomy" id="706185"/>
    <lineage>
        <taxon>Bacteria</taxon>
        <taxon>Pseudomonadati</taxon>
        <taxon>Bacteroidota</taxon>
        <taxon>Flavobacteriia</taxon>
        <taxon>Flavobacteriales</taxon>
        <taxon>Flavobacteriaceae</taxon>
        <taxon>Flavobacterium</taxon>
    </lineage>
</organism>
<dbReference type="SUPFAM" id="SSF49464">
    <property type="entry name" value="Carboxypeptidase regulatory domain-like"/>
    <property type="match status" value="1"/>
</dbReference>